<evidence type="ECO:0000256" key="5">
    <source>
        <dbReference type="PROSITE-ProRule" id="PRU00560"/>
    </source>
</evidence>
<keyword evidence="4 5" id="KW-0067">ATP-binding</keyword>
<reference evidence="7 8" key="1">
    <citation type="submission" date="2020-06" db="EMBL/GenBank/DDBJ databases">
        <title>Actinokineospora xiongansis sp. nov., isolated from soil of Baiyangdian.</title>
        <authorList>
            <person name="Zhang X."/>
        </authorList>
    </citation>
    <scope>NUCLEOTIDE SEQUENCE [LARGE SCALE GENOMIC DNA]</scope>
    <source>
        <strain evidence="7 8">HBU206404</strain>
    </source>
</reference>
<protein>
    <submittedName>
        <fullName evidence="7">DUF2075 domain-containing protein</fullName>
    </submittedName>
</protein>
<evidence type="ECO:0000256" key="4">
    <source>
        <dbReference type="ARBA" id="ARBA00022840"/>
    </source>
</evidence>
<evidence type="ECO:0000259" key="6">
    <source>
        <dbReference type="PROSITE" id="PS51198"/>
    </source>
</evidence>
<dbReference type="RefSeq" id="WP_187224326.1">
    <property type="nucleotide sequence ID" value="NZ_JABVED010000026.1"/>
</dbReference>
<dbReference type="SUPFAM" id="SSF52540">
    <property type="entry name" value="P-loop containing nucleoside triphosphate hydrolases"/>
    <property type="match status" value="1"/>
</dbReference>
<name>A0ABR7LF76_9PSEU</name>
<gene>
    <name evidence="7" type="ORF">GPZ80_29225</name>
</gene>
<dbReference type="InterPro" id="IPR027417">
    <property type="entry name" value="P-loop_NTPase"/>
</dbReference>
<dbReference type="Gene3D" id="3.40.50.300">
    <property type="entry name" value="P-loop containing nucleotide triphosphate hydrolases"/>
    <property type="match status" value="3"/>
</dbReference>
<dbReference type="InterPro" id="IPR000212">
    <property type="entry name" value="DNA_helicase_UvrD/REP"/>
</dbReference>
<keyword evidence="8" id="KW-1185">Reference proteome</keyword>
<feature type="domain" description="UvrD-like helicase ATP-binding" evidence="6">
    <location>
        <begin position="175"/>
        <end position="593"/>
    </location>
</feature>
<keyword evidence="3 5" id="KW-0347">Helicase</keyword>
<dbReference type="PANTHER" id="PTHR11070">
    <property type="entry name" value="UVRD / RECB / PCRA DNA HELICASE FAMILY MEMBER"/>
    <property type="match status" value="1"/>
</dbReference>
<evidence type="ECO:0000256" key="3">
    <source>
        <dbReference type="ARBA" id="ARBA00022806"/>
    </source>
</evidence>
<comment type="caution">
    <text evidence="7">The sequence shown here is derived from an EMBL/GenBank/DDBJ whole genome shotgun (WGS) entry which is preliminary data.</text>
</comment>
<dbReference type="PANTHER" id="PTHR11070:SF45">
    <property type="entry name" value="DNA 3'-5' HELICASE"/>
    <property type="match status" value="1"/>
</dbReference>
<evidence type="ECO:0000256" key="1">
    <source>
        <dbReference type="ARBA" id="ARBA00022741"/>
    </source>
</evidence>
<dbReference type="InterPro" id="IPR048227">
    <property type="entry name" value="HelD-like_actinomycetes"/>
</dbReference>
<proteinExistence type="predicted"/>
<feature type="binding site" evidence="5">
    <location>
        <begin position="196"/>
        <end position="203"/>
    </location>
    <ligand>
        <name>ATP</name>
        <dbReference type="ChEBI" id="CHEBI:30616"/>
    </ligand>
</feature>
<dbReference type="EMBL" id="JABVED010000026">
    <property type="protein sequence ID" value="MBC6451248.1"/>
    <property type="molecule type" value="Genomic_DNA"/>
</dbReference>
<evidence type="ECO:0000313" key="8">
    <source>
        <dbReference type="Proteomes" id="UP000734823"/>
    </source>
</evidence>
<keyword evidence="1 5" id="KW-0547">Nucleotide-binding</keyword>
<dbReference type="Proteomes" id="UP000734823">
    <property type="component" value="Unassembled WGS sequence"/>
</dbReference>
<dbReference type="InterPro" id="IPR014016">
    <property type="entry name" value="UvrD-like_ATP-bd"/>
</dbReference>
<evidence type="ECO:0000256" key="2">
    <source>
        <dbReference type="ARBA" id="ARBA00022801"/>
    </source>
</evidence>
<dbReference type="NCBIfam" id="NF041258">
    <property type="entry name" value="motor_HelR_2"/>
    <property type="match status" value="1"/>
</dbReference>
<dbReference type="NCBIfam" id="NF041465">
    <property type="entry name" value="HelD_MYCSM"/>
    <property type="match status" value="1"/>
</dbReference>
<organism evidence="7 8">
    <name type="scientific">Actinokineospora xionganensis</name>
    <dbReference type="NCBI Taxonomy" id="2684470"/>
    <lineage>
        <taxon>Bacteria</taxon>
        <taxon>Bacillati</taxon>
        <taxon>Actinomycetota</taxon>
        <taxon>Actinomycetes</taxon>
        <taxon>Pseudonocardiales</taxon>
        <taxon>Pseudonocardiaceae</taxon>
        <taxon>Actinokineospora</taxon>
    </lineage>
</organism>
<accession>A0ABR7LF76</accession>
<evidence type="ECO:0000313" key="7">
    <source>
        <dbReference type="EMBL" id="MBC6451248.1"/>
    </source>
</evidence>
<sequence length="735" mass="80556">MSTQGYEDELRSERSYVAGLYTRLDAERARVRGAYTAALRGTGGTPMERDAEVRALAKEGKRLDVADNGLCFGRLDSLAGERSYIGRIGLFDEEDEYEPALLDWRAPASRAFYVATGANPENTRRRRQFHTRGRHVADFTDEVLGRPTGETQGDAALLAAVDAPRGEGMRDIVATIQAEQDQIIRLDHPGVLVIEGGPGTGKTVVALHRVAYLLYTQRERMERHGVLVVGPNPAFLNHIGRVLPSLGESDVVFMTPGDLVPGLRVTAEDTPEAARLKGSVKILDVLAAAVADRQRLPEEPLQIQLKDVPVRIDAATAEWARDEARASGQPHNEARAVFTEIITYVLTERAIARIGRGWLSRADREAWEEMRADLLKELAEDEQFAAALDALWPILTPETVLAPLYTSPERLRAAGADQALLRADGEAWTVSDVPLLDELVDLLGRDKAADRAVSLAAERERKAEAEYAAGVMDILVDRQDSMDDEDHLYATDLLYGEDLADRFVEHDTRDLVERAAADRDWTYRHVVVDEAQELSEMDWRVLMRRCPGRSFTVVGDLAQRRSPAGATSWDAVLEPYVPGRWVYRPLTVNYRTPAEIMTVAAAVLAGFAPDVRPPESVRACGVRPWSRRVASEEVAAAIEDFVRDEAGREGTSVVIGPPGVPGTVPASETKGLEFDAVLVVDPERILTSGPRGAAELYVALTRATQRLGVLHQGPLPQALTGLAELGTPAQAGHPR</sequence>
<keyword evidence="2 5" id="KW-0378">Hydrolase</keyword>
<dbReference type="PROSITE" id="PS51198">
    <property type="entry name" value="UVRD_HELICASE_ATP_BIND"/>
    <property type="match status" value="1"/>
</dbReference>